<dbReference type="PANTHER" id="PTHR14198">
    <property type="entry name" value="TRANSMEMBRANE 4 L6 FAMILY MEMBER 1-RELATED"/>
    <property type="match status" value="1"/>
</dbReference>
<reference evidence="8" key="1">
    <citation type="submission" date="2025-08" db="UniProtKB">
        <authorList>
            <consortium name="RefSeq"/>
        </authorList>
    </citation>
    <scope>IDENTIFICATION</scope>
</reference>
<dbReference type="FunCoup" id="A0A6P7Z7Y5">
    <property type="interactions" value="20"/>
</dbReference>
<evidence type="ECO:0000256" key="2">
    <source>
        <dbReference type="ARBA" id="ARBA00006193"/>
    </source>
</evidence>
<feature type="transmembrane region" description="Helical" evidence="6">
    <location>
        <begin position="161"/>
        <end position="180"/>
    </location>
</feature>
<organism evidence="7 8">
    <name type="scientific">Microcaecilia unicolor</name>
    <dbReference type="NCBI Taxonomy" id="1415580"/>
    <lineage>
        <taxon>Eukaryota</taxon>
        <taxon>Metazoa</taxon>
        <taxon>Chordata</taxon>
        <taxon>Craniata</taxon>
        <taxon>Vertebrata</taxon>
        <taxon>Euteleostomi</taxon>
        <taxon>Amphibia</taxon>
        <taxon>Gymnophiona</taxon>
        <taxon>Siphonopidae</taxon>
        <taxon>Microcaecilia</taxon>
    </lineage>
</organism>
<dbReference type="GO" id="GO:0016020">
    <property type="term" value="C:membrane"/>
    <property type="evidence" value="ECO:0007669"/>
    <property type="project" value="UniProtKB-SubCell"/>
</dbReference>
<dbReference type="Pfam" id="PF05805">
    <property type="entry name" value="L6_membrane"/>
    <property type="match status" value="1"/>
</dbReference>
<sequence length="203" mass="22844">MCLKYISDWLSFTLLPLAIWSIAVHLLLYFPNGETTYASNNQLTNYVWYFEGLCFSGVMMLLIATVLLTVENYNCYTFSSLQHKYWSQRYSRLGSPILALLGVAFSGYCLIISSLGLAQGPFCSTLAGWDYPFKDTAGSYLTNSSSWAQCLEPAQIVQWNIILFSILIALSGLQVIICFLKGTMELKRILCGTHSFIIQPDTF</sequence>
<dbReference type="InParanoid" id="A0A6P7Z7Y5"/>
<feature type="transmembrane region" description="Helical" evidence="6">
    <location>
        <begin position="12"/>
        <end position="31"/>
    </location>
</feature>
<proteinExistence type="inferred from homology"/>
<keyword evidence="4 6" id="KW-1133">Transmembrane helix</keyword>
<dbReference type="OrthoDB" id="8697884at2759"/>
<evidence type="ECO:0000256" key="4">
    <source>
        <dbReference type="ARBA" id="ARBA00022989"/>
    </source>
</evidence>
<dbReference type="KEGG" id="muo:115478357"/>
<evidence type="ECO:0000256" key="3">
    <source>
        <dbReference type="ARBA" id="ARBA00022692"/>
    </source>
</evidence>
<evidence type="ECO:0000256" key="1">
    <source>
        <dbReference type="ARBA" id="ARBA00004141"/>
    </source>
</evidence>
<evidence type="ECO:0000313" key="8">
    <source>
        <dbReference type="RefSeq" id="XP_030071520.1"/>
    </source>
</evidence>
<evidence type="ECO:0000256" key="5">
    <source>
        <dbReference type="ARBA" id="ARBA00023136"/>
    </source>
</evidence>
<keyword evidence="3 6" id="KW-0812">Transmembrane</keyword>
<comment type="similarity">
    <text evidence="2">Belongs to the L6 tetraspanin family.</text>
</comment>
<keyword evidence="7" id="KW-1185">Reference proteome</keyword>
<accession>A0A6P7Z7Y5</accession>
<keyword evidence="5 6" id="KW-0472">Membrane</keyword>
<dbReference type="InterPro" id="IPR008661">
    <property type="entry name" value="L6_membrane"/>
</dbReference>
<dbReference type="Proteomes" id="UP000515156">
    <property type="component" value="Chromosome 10"/>
</dbReference>
<evidence type="ECO:0000313" key="7">
    <source>
        <dbReference type="Proteomes" id="UP000515156"/>
    </source>
</evidence>
<dbReference type="GeneID" id="115478357"/>
<dbReference type="CTD" id="116441"/>
<dbReference type="RefSeq" id="XP_030071520.1">
    <property type="nucleotide sequence ID" value="XM_030215660.1"/>
</dbReference>
<comment type="subcellular location">
    <subcellularLocation>
        <location evidence="1">Membrane</location>
        <topology evidence="1">Multi-pass membrane protein</topology>
    </subcellularLocation>
</comment>
<dbReference type="AlphaFoldDB" id="A0A6P7Z7Y5"/>
<dbReference type="PANTHER" id="PTHR14198:SF14">
    <property type="entry name" value="TRANSMEMBRANE 4 L6 FAMILY MEMBER 18"/>
    <property type="match status" value="1"/>
</dbReference>
<feature type="transmembrane region" description="Helical" evidence="6">
    <location>
        <begin position="46"/>
        <end position="70"/>
    </location>
</feature>
<evidence type="ECO:0000256" key="6">
    <source>
        <dbReference type="SAM" id="Phobius"/>
    </source>
</evidence>
<name>A0A6P7Z7Y5_9AMPH</name>
<protein>
    <submittedName>
        <fullName evidence="8">Transmembrane 4 L6 family member 18</fullName>
    </submittedName>
</protein>
<feature type="transmembrane region" description="Helical" evidence="6">
    <location>
        <begin position="97"/>
        <end position="118"/>
    </location>
</feature>
<gene>
    <name evidence="8" type="primary">TM4SF18</name>
</gene>